<comment type="caution">
    <text evidence="2">The sequence shown here is derived from an EMBL/GenBank/DDBJ whole genome shotgun (WGS) entry which is preliminary data.</text>
</comment>
<name>A0ABM9E007_9HYPH</name>
<feature type="region of interest" description="Disordered" evidence="1">
    <location>
        <begin position="1"/>
        <end position="20"/>
    </location>
</feature>
<evidence type="ECO:0000313" key="3">
    <source>
        <dbReference type="Proteomes" id="UP001153050"/>
    </source>
</evidence>
<reference evidence="2 3" key="1">
    <citation type="submission" date="2022-03" db="EMBL/GenBank/DDBJ databases">
        <authorList>
            <person name="Brunel B."/>
        </authorList>
    </citation>
    <scope>NUCLEOTIDE SEQUENCE [LARGE SCALE GENOMIC DNA]</scope>
    <source>
        <strain evidence="2">STM5069sample</strain>
    </source>
</reference>
<sequence>MPQGQGCGHQATNDESAENDDHGDRVFLEIVVGHPRTHHVQRRQVVRVEGVGRPIFVLTGRLVHRSFSLKRQQIIKPCRVQPDRYAFNAIGTVFNTFWPRLATVFFGFNASRAKLCSGFAVTTCKKQQPEARRPVKRDALQVGSCRRSRRSIALESPVGAY</sequence>
<dbReference type="Proteomes" id="UP001153050">
    <property type="component" value="Unassembled WGS sequence"/>
</dbReference>
<accession>A0ABM9E007</accession>
<dbReference type="EMBL" id="CAKXZT010000126">
    <property type="protein sequence ID" value="CAH2402384.1"/>
    <property type="molecule type" value="Genomic_DNA"/>
</dbReference>
<protein>
    <submittedName>
        <fullName evidence="2">Uncharacterized protein</fullName>
    </submittedName>
</protein>
<evidence type="ECO:0000313" key="2">
    <source>
        <dbReference type="EMBL" id="CAH2402384.1"/>
    </source>
</evidence>
<evidence type="ECO:0000256" key="1">
    <source>
        <dbReference type="SAM" id="MobiDB-lite"/>
    </source>
</evidence>
<proteinExistence type="predicted"/>
<keyword evidence="3" id="KW-1185">Reference proteome</keyword>
<organism evidence="2 3">
    <name type="scientific">Mesorhizobium escarrei</name>
    <dbReference type="NCBI Taxonomy" id="666018"/>
    <lineage>
        <taxon>Bacteria</taxon>
        <taxon>Pseudomonadati</taxon>
        <taxon>Pseudomonadota</taxon>
        <taxon>Alphaproteobacteria</taxon>
        <taxon>Hyphomicrobiales</taxon>
        <taxon>Phyllobacteriaceae</taxon>
        <taxon>Mesorhizobium</taxon>
    </lineage>
</organism>
<gene>
    <name evidence="2" type="ORF">MES5069_310120</name>
</gene>